<protein>
    <recommendedName>
        <fullName evidence="5">HTH CENPB-type domain-containing protein</fullName>
    </recommendedName>
</protein>
<feature type="coiled-coil region" evidence="1">
    <location>
        <begin position="791"/>
        <end position="825"/>
    </location>
</feature>
<proteinExistence type="predicted"/>
<name>A0ABP0HXQ9_9DINO</name>
<keyword evidence="4" id="KW-1185">Reference proteome</keyword>
<sequence>MASSGSTAWLEYAVGALAGKVCLQRDGVAYVLESVSGNEKCRLVGNGENGPDAILVSAQETVKAFMKLHGGGEGSASQLGEEGKTFIQEWVEAGVGAFKKIQRQQEVLRVEQKRRASVQKKIRREKQLSAAQNRPPDADDHTLPSLQAKLDTSKQRTEAAKRKIEELKSESAKFGFTTPQGASKLFHERLGVKVHGNTIRQWMSGARCTSLKGRKTKLDESAEDAILETVLHADRVGLPYSRKELIELVSKAVKNEWKPTTGWVQRWLNRMKGKAPTLVEAVCRGEARATLKWFNTKNINWWFDCFVKLVQEHGFARKPVAGEPGEVIWLTPERVIITDETAVSGERESRAGLEKQLTTIENLDKSGKRSRGVRRVPVQSQLSADHITLVGGHNLCGELTVPVWVVKSTGQIQKKTREHIEEVAPKYPQLPKINGREMNTVHYGASTTGSIREDNIEELMVPAIVDMFPDVANEDGKRVLWLTEMHGSRLAKSLLDSLEEKGIVLIGWLPNCTSKCQSPDTDLFGPFKKALREKKAEWSNDNSGRADRVQMIGLAGETFIDICKPSLCLQGARRTGMQPVDRKVLLDHPSIKTGDVMALSEKARIGAERLEQLQLGSPLQSPRSSVASIAAAPKPVTSPVHVTPVPLMSSSSSSSSGDFSSGAISTASQPAVNQAVDLGTPPPEHTDGLPPITTPECKGYAEQVFLDTTSQRKMTLGRAMTLSKKAALGDAERKKIRDELEGRLNSAILKFNQEYPAQLLRHDIAIDRDIDRLVAEKEETDAKRSLVMFEISMLEALLTAKKQEVKELSEESTKMAAEIATMKADKPRVKRNYEASRKSEKAFLLVLQQWARSPDVNPMVLANIMDELDHLEATPRDDVGRPVRDAAFLGQSTLPLSPALHAGALMQEMSSRSNTIAAMSGGGKKRKSTDSKRQTGTWRKCRTGTNAQGADQYDQHAADRAQQQAINEEKRQEKKRRVDERSETLLQRLGKTSRAAQEELKRSVRRRGVMSPWLSVLREKALADGNMALADRVKELQTVDVRQFREQITAFAQQHLAIVEAPMPAPPSGHTLSHQSLSGEQSVPTPPQLPQPAQAAPAAPQLASESLPIQD</sequence>
<evidence type="ECO:0000313" key="4">
    <source>
        <dbReference type="Proteomes" id="UP001642464"/>
    </source>
</evidence>
<accession>A0ABP0HXQ9</accession>
<feature type="region of interest" description="Disordered" evidence="2">
    <location>
        <begin position="116"/>
        <end position="161"/>
    </location>
</feature>
<gene>
    <name evidence="3" type="ORF">SCF082_LOCUS4176</name>
</gene>
<evidence type="ECO:0000313" key="3">
    <source>
        <dbReference type="EMBL" id="CAK8995005.1"/>
    </source>
</evidence>
<reference evidence="3 4" key="1">
    <citation type="submission" date="2024-02" db="EMBL/GenBank/DDBJ databases">
        <authorList>
            <person name="Chen Y."/>
            <person name="Shah S."/>
            <person name="Dougan E. K."/>
            <person name="Thang M."/>
            <person name="Chan C."/>
        </authorList>
    </citation>
    <scope>NUCLEOTIDE SEQUENCE [LARGE SCALE GENOMIC DNA]</scope>
</reference>
<evidence type="ECO:0000256" key="2">
    <source>
        <dbReference type="SAM" id="MobiDB-lite"/>
    </source>
</evidence>
<keyword evidence="1" id="KW-0175">Coiled coil</keyword>
<feature type="compositionally biased region" description="Basic and acidic residues" evidence="2">
    <location>
        <begin position="151"/>
        <end position="161"/>
    </location>
</feature>
<evidence type="ECO:0000256" key="1">
    <source>
        <dbReference type="SAM" id="Coils"/>
    </source>
</evidence>
<feature type="compositionally biased region" description="Low complexity" evidence="2">
    <location>
        <begin position="1091"/>
        <end position="1103"/>
    </location>
</feature>
<feature type="region of interest" description="Disordered" evidence="2">
    <location>
        <begin position="1062"/>
        <end position="1111"/>
    </location>
</feature>
<feature type="region of interest" description="Disordered" evidence="2">
    <location>
        <begin position="647"/>
        <end position="666"/>
    </location>
</feature>
<feature type="compositionally biased region" description="Low complexity" evidence="2">
    <location>
        <begin position="647"/>
        <end position="665"/>
    </location>
</feature>
<feature type="region of interest" description="Disordered" evidence="2">
    <location>
        <begin position="917"/>
        <end position="937"/>
    </location>
</feature>
<comment type="caution">
    <text evidence="3">The sequence shown here is derived from an EMBL/GenBank/DDBJ whole genome shotgun (WGS) entry which is preliminary data.</text>
</comment>
<feature type="compositionally biased region" description="Polar residues" evidence="2">
    <location>
        <begin position="1070"/>
        <end position="1083"/>
    </location>
</feature>
<dbReference type="Proteomes" id="UP001642464">
    <property type="component" value="Unassembled WGS sequence"/>
</dbReference>
<evidence type="ECO:0008006" key="5">
    <source>
        <dbReference type="Google" id="ProtNLM"/>
    </source>
</evidence>
<dbReference type="EMBL" id="CAXAMM010002162">
    <property type="protein sequence ID" value="CAK8995005.1"/>
    <property type="molecule type" value="Genomic_DNA"/>
</dbReference>
<organism evidence="3 4">
    <name type="scientific">Durusdinium trenchii</name>
    <dbReference type="NCBI Taxonomy" id="1381693"/>
    <lineage>
        <taxon>Eukaryota</taxon>
        <taxon>Sar</taxon>
        <taxon>Alveolata</taxon>
        <taxon>Dinophyceae</taxon>
        <taxon>Suessiales</taxon>
        <taxon>Symbiodiniaceae</taxon>
        <taxon>Durusdinium</taxon>
    </lineage>
</organism>